<comment type="caution">
    <text evidence="1">The sequence shown here is derived from an EMBL/GenBank/DDBJ whole genome shotgun (WGS) entry which is preliminary data.</text>
</comment>
<evidence type="ECO:0000313" key="2">
    <source>
        <dbReference type="Proteomes" id="UP001458880"/>
    </source>
</evidence>
<dbReference type="AlphaFoldDB" id="A0AAW1N0P2"/>
<protein>
    <submittedName>
        <fullName evidence="1">Uncharacterized protein</fullName>
    </submittedName>
</protein>
<organism evidence="1 2">
    <name type="scientific">Popillia japonica</name>
    <name type="common">Japanese beetle</name>
    <dbReference type="NCBI Taxonomy" id="7064"/>
    <lineage>
        <taxon>Eukaryota</taxon>
        <taxon>Metazoa</taxon>
        <taxon>Ecdysozoa</taxon>
        <taxon>Arthropoda</taxon>
        <taxon>Hexapoda</taxon>
        <taxon>Insecta</taxon>
        <taxon>Pterygota</taxon>
        <taxon>Neoptera</taxon>
        <taxon>Endopterygota</taxon>
        <taxon>Coleoptera</taxon>
        <taxon>Polyphaga</taxon>
        <taxon>Scarabaeiformia</taxon>
        <taxon>Scarabaeidae</taxon>
        <taxon>Rutelinae</taxon>
        <taxon>Popillia</taxon>
    </lineage>
</organism>
<name>A0AAW1N0P2_POPJA</name>
<gene>
    <name evidence="1" type="ORF">QE152_g3941</name>
</gene>
<dbReference type="Proteomes" id="UP001458880">
    <property type="component" value="Unassembled WGS sequence"/>
</dbReference>
<proteinExistence type="predicted"/>
<dbReference type="EMBL" id="JASPKY010000018">
    <property type="protein sequence ID" value="KAK9752714.1"/>
    <property type="molecule type" value="Genomic_DNA"/>
</dbReference>
<accession>A0AAW1N0P2</accession>
<sequence>MKQERPPRIKQRRQLRRRYDTGKLKDIRRQLRRRYDTGKLKDITTLKHFQEEMAKQLETRPHTGQVETEWTQIEVVMNKVAEKVLGYSVKQDHIQDKWKQNGHR</sequence>
<evidence type="ECO:0000313" key="1">
    <source>
        <dbReference type="EMBL" id="KAK9752714.1"/>
    </source>
</evidence>
<keyword evidence="2" id="KW-1185">Reference proteome</keyword>
<reference evidence="1 2" key="1">
    <citation type="journal article" date="2024" name="BMC Genomics">
        <title>De novo assembly and annotation of Popillia japonica's genome with initial clues to its potential as an invasive pest.</title>
        <authorList>
            <person name="Cucini C."/>
            <person name="Boschi S."/>
            <person name="Funari R."/>
            <person name="Cardaioli E."/>
            <person name="Iannotti N."/>
            <person name="Marturano G."/>
            <person name="Paoli F."/>
            <person name="Bruttini M."/>
            <person name="Carapelli A."/>
            <person name="Frati F."/>
            <person name="Nardi F."/>
        </authorList>
    </citation>
    <scope>NUCLEOTIDE SEQUENCE [LARGE SCALE GENOMIC DNA]</scope>
    <source>
        <strain evidence="1">DMR45628</strain>
    </source>
</reference>